<reference evidence="2 4" key="1">
    <citation type="submission" date="2019-07" db="EMBL/GenBank/DDBJ databases">
        <title>Genomes of sea-ice associated Colwellia species.</title>
        <authorList>
            <person name="Bowman J.P."/>
        </authorList>
    </citation>
    <scope>NUCLEOTIDE SEQUENCE [LARGE SCALE GENOMIC DNA]</scope>
    <source>
        <strain evidence="1 3">ACAM 607</strain>
        <strain evidence="2 4">IC036</strain>
    </source>
</reference>
<dbReference type="EMBL" id="VOLR01000011">
    <property type="protein sequence ID" value="TWX59710.1"/>
    <property type="molecule type" value="Genomic_DNA"/>
</dbReference>
<dbReference type="PROSITE" id="PS51318">
    <property type="entry name" value="TAT"/>
    <property type="match status" value="1"/>
</dbReference>
<dbReference type="AlphaFoldDB" id="A0A5C6QL67"/>
<sequence length="237" mass="26413">MSALNKINSFFDKNYQTPTWLSHKFSRRRLLKSAAGATAIATLPALAFSQNEKDKLLETLQADPWLTLNAVLDHLLPESSSGPSAKQLNVVIYLYNVVYQQPTEKSEIDFIFKGVGWLNGYTQNQLQKTFTELSTVEKETMLRGISGSRAGENWLNNLLGYIFEAMLSPPAYGGNPKGMGWQWLEHQAGFPLPEVGQRYFELPKRSVAGDKSANNIIQSKDLLANKKLSTVKGSNKA</sequence>
<accession>A0A5C6QL67</accession>
<evidence type="ECO:0000313" key="1">
    <source>
        <dbReference type="EMBL" id="TWX59710.1"/>
    </source>
</evidence>
<evidence type="ECO:0000313" key="3">
    <source>
        <dbReference type="Proteomes" id="UP000321525"/>
    </source>
</evidence>
<dbReference type="InterPro" id="IPR006311">
    <property type="entry name" value="TAT_signal"/>
</dbReference>
<comment type="caution">
    <text evidence="2">The sequence shown here is derived from an EMBL/GenBank/DDBJ whole genome shotgun (WGS) entry which is preliminary data.</text>
</comment>
<proteinExistence type="predicted"/>
<dbReference type="InterPro" id="IPR027056">
    <property type="entry name" value="Gluconate_2DH_su3"/>
</dbReference>
<protein>
    <submittedName>
        <fullName evidence="2">Gluconate 2-dehydrogenase subunit 3 family protein</fullName>
    </submittedName>
</protein>
<evidence type="ECO:0000313" key="2">
    <source>
        <dbReference type="EMBL" id="TWX69437.1"/>
    </source>
</evidence>
<dbReference type="Pfam" id="PF13618">
    <property type="entry name" value="Gluconate_2-dh3"/>
    <property type="match status" value="1"/>
</dbReference>
<dbReference type="Proteomes" id="UP000321525">
    <property type="component" value="Unassembled WGS sequence"/>
</dbReference>
<evidence type="ECO:0000313" key="4">
    <source>
        <dbReference type="Proteomes" id="UP000321917"/>
    </source>
</evidence>
<dbReference type="EMBL" id="VOLQ01000007">
    <property type="protein sequence ID" value="TWX69437.1"/>
    <property type="molecule type" value="Genomic_DNA"/>
</dbReference>
<keyword evidence="3" id="KW-1185">Reference proteome</keyword>
<gene>
    <name evidence="1" type="ORF">ESZ26_09475</name>
    <name evidence="2" type="ORF">ESZ27_05475</name>
</gene>
<organism evidence="2 4">
    <name type="scientific">Colwellia hornerae</name>
    <dbReference type="NCBI Taxonomy" id="89402"/>
    <lineage>
        <taxon>Bacteria</taxon>
        <taxon>Pseudomonadati</taxon>
        <taxon>Pseudomonadota</taxon>
        <taxon>Gammaproteobacteria</taxon>
        <taxon>Alteromonadales</taxon>
        <taxon>Colwelliaceae</taxon>
        <taxon>Colwellia</taxon>
    </lineage>
</organism>
<dbReference type="Proteomes" id="UP000321917">
    <property type="component" value="Unassembled WGS sequence"/>
</dbReference>
<dbReference type="OrthoDB" id="6259504at2"/>
<name>A0A5C6QL67_9GAMM</name>